<dbReference type="PROSITE" id="PS50111">
    <property type="entry name" value="CHEMOTAXIS_TRANSDUC_2"/>
    <property type="match status" value="1"/>
</dbReference>
<evidence type="ECO:0000256" key="3">
    <source>
        <dbReference type="SAM" id="Phobius"/>
    </source>
</evidence>
<accession>A0A1A6ASC7</accession>
<keyword evidence="3" id="KW-0812">Transmembrane</keyword>
<feature type="domain" description="Methyl-accepting transducer" evidence="4">
    <location>
        <begin position="137"/>
        <end position="388"/>
    </location>
</feature>
<dbReference type="SMART" id="SM00283">
    <property type="entry name" value="MA"/>
    <property type="match status" value="1"/>
</dbReference>
<sequence length="424" mass="46964">MQFFKNLSVKKKFILVFSIVCVFIILIASQSILSLSKINEGSRNEVIIITAIALLITIFMAYILIQSIMKPLNTIKLFGEKLANYDFIYKFKNTRSDEFGQTEASLIKAQNNIRELINTIMENWQGISASSGELSASIEKITSKIKNVDLSTVEMDKDVQEESATLEEITASIEEVNSSMEELSSKAVDGSSNASQIKERAKEAQVNGKKILEETHSIYDEKEKNIIKSIEDGKVVDEIKAMADGIAAIASQTNLLALNAAIEAARAGEAGKGFEVVAEEVKKLAEQSAETVNSIQGTIVKVEDAFENLSVNSKELLEFVIKHIRPTLHEYKDLAKQYDEDGQFVSSMSEEIASMSEEVEATVNQVSTAVQTFAENSQLSAERTGDIKGNIDETSKSMKQMVQTSQNQEKFAQKIDKLVHNFKI</sequence>
<gene>
    <name evidence="5" type="primary">mcp3_2</name>
    <name evidence="5" type="ORF">CLRAG_22290</name>
</gene>
<proteinExistence type="predicted"/>
<dbReference type="InterPro" id="IPR004089">
    <property type="entry name" value="MCPsignal_dom"/>
</dbReference>
<name>A0A1A6ASC7_9CLOT</name>
<organism evidence="5 6">
    <name type="scientific">Clostridium ragsdalei P11</name>
    <dbReference type="NCBI Taxonomy" id="1353534"/>
    <lineage>
        <taxon>Bacteria</taxon>
        <taxon>Bacillati</taxon>
        <taxon>Bacillota</taxon>
        <taxon>Clostridia</taxon>
        <taxon>Eubacteriales</taxon>
        <taxon>Clostridiaceae</taxon>
        <taxon>Clostridium</taxon>
    </lineage>
</organism>
<dbReference type="Pfam" id="PF00015">
    <property type="entry name" value="MCPsignal"/>
    <property type="match status" value="1"/>
</dbReference>
<evidence type="ECO:0000256" key="2">
    <source>
        <dbReference type="PROSITE-ProRule" id="PRU00284"/>
    </source>
</evidence>
<dbReference type="GO" id="GO:0016020">
    <property type="term" value="C:membrane"/>
    <property type="evidence" value="ECO:0007669"/>
    <property type="project" value="InterPro"/>
</dbReference>
<protein>
    <submittedName>
        <fullName evidence="5">Methyl-accepting chemotaxis protein 3</fullName>
    </submittedName>
</protein>
<feature type="transmembrane region" description="Helical" evidence="3">
    <location>
        <begin position="46"/>
        <end position="65"/>
    </location>
</feature>
<dbReference type="AlphaFoldDB" id="A0A1A6ASC7"/>
<dbReference type="PATRIC" id="fig|1353534.3.peg.2268"/>
<dbReference type="RefSeq" id="WP_065078481.1">
    <property type="nucleotide sequence ID" value="NZ_LROS01000022.1"/>
</dbReference>
<keyword evidence="3" id="KW-1133">Transmembrane helix</keyword>
<dbReference type="PANTHER" id="PTHR32089:SF112">
    <property type="entry name" value="LYSOZYME-LIKE PROTEIN-RELATED"/>
    <property type="match status" value="1"/>
</dbReference>
<dbReference type="GO" id="GO:0007165">
    <property type="term" value="P:signal transduction"/>
    <property type="evidence" value="ECO:0007669"/>
    <property type="project" value="UniProtKB-KW"/>
</dbReference>
<dbReference type="SUPFAM" id="SSF58104">
    <property type="entry name" value="Methyl-accepting chemotaxis protein (MCP) signaling domain"/>
    <property type="match status" value="1"/>
</dbReference>
<dbReference type="EMBL" id="LROS01000022">
    <property type="protein sequence ID" value="OBR92935.1"/>
    <property type="molecule type" value="Genomic_DNA"/>
</dbReference>
<dbReference type="Gene3D" id="1.10.287.950">
    <property type="entry name" value="Methyl-accepting chemotaxis protein"/>
    <property type="match status" value="1"/>
</dbReference>
<dbReference type="PANTHER" id="PTHR32089">
    <property type="entry name" value="METHYL-ACCEPTING CHEMOTAXIS PROTEIN MCPB"/>
    <property type="match status" value="1"/>
</dbReference>
<dbReference type="Proteomes" id="UP000093954">
    <property type="component" value="Unassembled WGS sequence"/>
</dbReference>
<keyword evidence="3" id="KW-0472">Membrane</keyword>
<evidence type="ECO:0000259" key="4">
    <source>
        <dbReference type="PROSITE" id="PS50111"/>
    </source>
</evidence>
<keyword evidence="1 2" id="KW-0807">Transducer</keyword>
<evidence type="ECO:0000256" key="1">
    <source>
        <dbReference type="ARBA" id="ARBA00023224"/>
    </source>
</evidence>
<reference evidence="5 6" key="1">
    <citation type="journal article" date="2012" name="Front. Microbiol.">
        <title>Draft Genome Sequence of the Virulent Strain 01-B526 of the Fish Pathogen Aeromonas salmonicida.</title>
        <authorList>
            <person name="Charette S.J."/>
            <person name="Brochu F."/>
            <person name="Boyle B."/>
            <person name="Filion G."/>
            <person name="Tanaka K.H."/>
            <person name="Derome N."/>
        </authorList>
    </citation>
    <scope>NUCLEOTIDE SEQUENCE [LARGE SCALE GENOMIC DNA]</scope>
    <source>
        <strain evidence="5 6">P11</strain>
    </source>
</reference>
<dbReference type="Gene3D" id="6.10.340.10">
    <property type="match status" value="1"/>
</dbReference>
<keyword evidence="6" id="KW-1185">Reference proteome</keyword>
<evidence type="ECO:0000313" key="6">
    <source>
        <dbReference type="Proteomes" id="UP000093954"/>
    </source>
</evidence>
<evidence type="ECO:0000313" key="5">
    <source>
        <dbReference type="EMBL" id="OBR92935.1"/>
    </source>
</evidence>
<comment type="caution">
    <text evidence="5">The sequence shown here is derived from an EMBL/GenBank/DDBJ whole genome shotgun (WGS) entry which is preliminary data.</text>
</comment>
<feature type="transmembrane region" description="Helical" evidence="3">
    <location>
        <begin position="12"/>
        <end position="34"/>
    </location>
</feature>